<reference evidence="3" key="1">
    <citation type="submission" date="2019-02" db="EMBL/GenBank/DDBJ databases">
        <title>Draft genome sequence of Dolichospermum planctonicum NIES-80.</title>
        <authorList>
            <person name="Yamaguchi H."/>
            <person name="Suzuki S."/>
            <person name="Kawachi M."/>
        </authorList>
    </citation>
    <scope>NUCLEOTIDE SEQUENCE [LARGE SCALE GENOMIC DNA]</scope>
    <source>
        <strain evidence="3">NIES-80</strain>
    </source>
</reference>
<name>A0A480A778_9CYAN</name>
<evidence type="ECO:0000313" key="3">
    <source>
        <dbReference type="Proteomes" id="UP000299367"/>
    </source>
</evidence>
<dbReference type="OrthoDB" id="481188at2"/>
<gene>
    <name evidence="2" type="ORF">NIES80_04560</name>
</gene>
<dbReference type="AlphaFoldDB" id="A0A480A778"/>
<organism evidence="2 3">
    <name type="scientific">Dolichospermum planctonicum</name>
    <dbReference type="NCBI Taxonomy" id="136072"/>
    <lineage>
        <taxon>Bacteria</taxon>
        <taxon>Bacillati</taxon>
        <taxon>Cyanobacteriota</taxon>
        <taxon>Cyanophyceae</taxon>
        <taxon>Nostocales</taxon>
        <taxon>Aphanizomenonaceae</taxon>
        <taxon>Dolichospermum</taxon>
    </lineage>
</organism>
<dbReference type="EMBL" id="BJCF01000003">
    <property type="protein sequence ID" value="GCL40767.1"/>
    <property type="molecule type" value="Genomic_DNA"/>
</dbReference>
<accession>A0A480A778</accession>
<dbReference type="Proteomes" id="UP000299367">
    <property type="component" value="Unassembled WGS sequence"/>
</dbReference>
<evidence type="ECO:0000313" key="2">
    <source>
        <dbReference type="EMBL" id="GCL40767.1"/>
    </source>
</evidence>
<evidence type="ECO:0000256" key="1">
    <source>
        <dbReference type="SAM" id="MobiDB-lite"/>
    </source>
</evidence>
<proteinExistence type="predicted"/>
<dbReference type="RefSeq" id="WP_137906582.1">
    <property type="nucleotide sequence ID" value="NZ_BJCF01000003.1"/>
</dbReference>
<feature type="region of interest" description="Disordered" evidence="1">
    <location>
        <begin position="185"/>
        <end position="205"/>
    </location>
</feature>
<sequence length="523" mass="58169">MENSSLNWQDSLNPQLLQRLVLLGQQPGIIKQDIGQKIIDRCDRFLNRLPLLSQYLQRWQGLNEMSVDSVPIVYALPALRESENNQTLTVNQTNNLASNTEKTIQAKTESSQTPSAASNYLTENREPNIANPIVIQASTVNEIAPAIEMPLSINSTPVTPGQQSENNQTLTVNQTNNLASNTEKTIQAKTASSQTPSAASNYLTENREPNTANPIVIQASTGNEIAPAIEMPLVTNSESLEAIASSSTMITGKFKSETSDSINKKNSISLTQHQTVHPLAIIDNSLSSNQTYSLINNGFKREDPLAITKIIDRNSNFSERKYLIVNPLLPENSSKLLSENKSIQERPLSLPISSTNSSLINYSENRKQRFNRSLEEPITEEFLIDSMILEQRKIKLPVVKISHQYPSENIQKQLPMPPFNSSKMPTINVKTRVDSPEIAAPLPLASRIPSLPSSTNFDIHRQSPQQSPEVPKVFAVSSPPTETRISPMQTTPPKVNLEAIADQVERKIMRRLVIESERRGQKR</sequence>
<comment type="caution">
    <text evidence="2">The sequence shown here is derived from an EMBL/GenBank/DDBJ whole genome shotgun (WGS) entry which is preliminary data.</text>
</comment>
<protein>
    <submittedName>
        <fullName evidence="2">Uncharacterized protein</fullName>
    </submittedName>
</protein>